<accession>A0A2T7PN46</accession>
<feature type="signal peptide" evidence="1">
    <location>
        <begin position="1"/>
        <end position="22"/>
    </location>
</feature>
<comment type="caution">
    <text evidence="2">The sequence shown here is derived from an EMBL/GenBank/DDBJ whole genome shotgun (WGS) entry which is preliminary data.</text>
</comment>
<name>A0A2T7PN46_POMCA</name>
<dbReference type="EMBL" id="PZQS01000003">
    <property type="protein sequence ID" value="PVD34840.1"/>
    <property type="molecule type" value="Genomic_DNA"/>
</dbReference>
<proteinExistence type="predicted"/>
<keyword evidence="3" id="KW-1185">Reference proteome</keyword>
<evidence type="ECO:0000313" key="2">
    <source>
        <dbReference type="EMBL" id="PVD34840.1"/>
    </source>
</evidence>
<evidence type="ECO:0000313" key="3">
    <source>
        <dbReference type="Proteomes" id="UP000245119"/>
    </source>
</evidence>
<dbReference type="AlphaFoldDB" id="A0A2T7PN46"/>
<reference evidence="2 3" key="1">
    <citation type="submission" date="2018-04" db="EMBL/GenBank/DDBJ databases">
        <title>The genome of golden apple snail Pomacea canaliculata provides insight into stress tolerance and invasive adaptation.</title>
        <authorList>
            <person name="Liu C."/>
            <person name="Liu B."/>
            <person name="Ren Y."/>
            <person name="Zhang Y."/>
            <person name="Wang H."/>
            <person name="Li S."/>
            <person name="Jiang F."/>
            <person name="Yin L."/>
            <person name="Zhang G."/>
            <person name="Qian W."/>
            <person name="Fan W."/>
        </authorList>
    </citation>
    <scope>NUCLEOTIDE SEQUENCE [LARGE SCALE GENOMIC DNA]</scope>
    <source>
        <strain evidence="2">SZHN2017</strain>
        <tissue evidence="2">Muscle</tissue>
    </source>
</reference>
<gene>
    <name evidence="2" type="ORF">C0Q70_06119</name>
</gene>
<dbReference type="Proteomes" id="UP000245119">
    <property type="component" value="Linkage Group LG3"/>
</dbReference>
<protein>
    <submittedName>
        <fullName evidence="2">Uncharacterized protein</fullName>
    </submittedName>
</protein>
<evidence type="ECO:0000256" key="1">
    <source>
        <dbReference type="SAM" id="SignalP"/>
    </source>
</evidence>
<keyword evidence="1" id="KW-0732">Signal</keyword>
<sequence length="94" mass="10460">MLTSHVVFMLSALQLAEPVVHALGVCTQGKQTFQQHCSFHCAYCEDVLATSVTNVPSSLKKMIHTDDFCSFAYVRQIDWCVVGSRFTVSQDDEA</sequence>
<organism evidence="2 3">
    <name type="scientific">Pomacea canaliculata</name>
    <name type="common">Golden apple snail</name>
    <dbReference type="NCBI Taxonomy" id="400727"/>
    <lineage>
        <taxon>Eukaryota</taxon>
        <taxon>Metazoa</taxon>
        <taxon>Spiralia</taxon>
        <taxon>Lophotrochozoa</taxon>
        <taxon>Mollusca</taxon>
        <taxon>Gastropoda</taxon>
        <taxon>Caenogastropoda</taxon>
        <taxon>Architaenioglossa</taxon>
        <taxon>Ampullarioidea</taxon>
        <taxon>Ampullariidae</taxon>
        <taxon>Pomacea</taxon>
    </lineage>
</organism>
<feature type="chain" id="PRO_5015605865" evidence="1">
    <location>
        <begin position="23"/>
        <end position="94"/>
    </location>
</feature>